<feature type="compositionally biased region" description="Acidic residues" evidence="5">
    <location>
        <begin position="221"/>
        <end position="235"/>
    </location>
</feature>
<name>A0ABT0E4N4_9GAMM</name>
<evidence type="ECO:0000313" key="7">
    <source>
        <dbReference type="Proteomes" id="UP001165524"/>
    </source>
</evidence>
<keyword evidence="2" id="KW-0132">Cell division</keyword>
<comment type="caution">
    <text evidence="6">The sequence shown here is derived from an EMBL/GenBank/DDBJ whole genome shotgun (WGS) entry which is preliminary data.</text>
</comment>
<dbReference type="Proteomes" id="UP001165524">
    <property type="component" value="Unassembled WGS sequence"/>
</dbReference>
<keyword evidence="3" id="KW-0159">Chromosome partition</keyword>
<dbReference type="InterPro" id="IPR036388">
    <property type="entry name" value="WH-like_DNA-bd_sf"/>
</dbReference>
<dbReference type="SUPFAM" id="SSF46785">
    <property type="entry name" value="Winged helix' DNA-binding domain"/>
    <property type="match status" value="2"/>
</dbReference>
<keyword evidence="7" id="KW-1185">Reference proteome</keyword>
<dbReference type="PANTHER" id="PTHR34298">
    <property type="entry name" value="SEGREGATION AND CONDENSATION PROTEIN B"/>
    <property type="match status" value="1"/>
</dbReference>
<dbReference type="NCBIfam" id="TIGR00281">
    <property type="entry name" value="SMC-Scp complex subunit ScpB"/>
    <property type="match status" value="1"/>
</dbReference>
<feature type="region of interest" description="Disordered" evidence="5">
    <location>
        <begin position="189"/>
        <end position="237"/>
    </location>
</feature>
<reference evidence="6" key="1">
    <citation type="submission" date="2022-04" db="EMBL/GenBank/DDBJ databases">
        <title>Alcanivorax sp. CY1518 draft genome sequence.</title>
        <authorList>
            <person name="Zhao G."/>
            <person name="An M."/>
        </authorList>
    </citation>
    <scope>NUCLEOTIDE SEQUENCE</scope>
    <source>
        <strain evidence="6">CY1518</strain>
    </source>
</reference>
<dbReference type="Pfam" id="PF04079">
    <property type="entry name" value="SMC_ScpB"/>
    <property type="match status" value="1"/>
</dbReference>
<dbReference type="RefSeq" id="WP_246948019.1">
    <property type="nucleotide sequence ID" value="NZ_JALKII010000001.1"/>
</dbReference>
<dbReference type="InterPro" id="IPR036390">
    <property type="entry name" value="WH_DNA-bd_sf"/>
</dbReference>
<dbReference type="Gene3D" id="1.10.10.10">
    <property type="entry name" value="Winged helix-like DNA-binding domain superfamily/Winged helix DNA-binding domain"/>
    <property type="match status" value="2"/>
</dbReference>
<evidence type="ECO:0000256" key="4">
    <source>
        <dbReference type="ARBA" id="ARBA00023306"/>
    </source>
</evidence>
<feature type="region of interest" description="Disordered" evidence="5">
    <location>
        <begin position="250"/>
        <end position="278"/>
    </location>
</feature>
<dbReference type="EMBL" id="JALKII010000001">
    <property type="protein sequence ID" value="MCK0536592.1"/>
    <property type="molecule type" value="Genomic_DNA"/>
</dbReference>
<evidence type="ECO:0000256" key="2">
    <source>
        <dbReference type="ARBA" id="ARBA00022618"/>
    </source>
</evidence>
<keyword evidence="1" id="KW-0963">Cytoplasm</keyword>
<keyword evidence="4" id="KW-0131">Cell cycle</keyword>
<feature type="compositionally biased region" description="Low complexity" evidence="5">
    <location>
        <begin position="267"/>
        <end position="278"/>
    </location>
</feature>
<dbReference type="PANTHER" id="PTHR34298:SF2">
    <property type="entry name" value="SEGREGATION AND CONDENSATION PROTEIN B"/>
    <property type="match status" value="1"/>
</dbReference>
<gene>
    <name evidence="6" type="primary">scpB</name>
    <name evidence="6" type="ORF">MU846_02620</name>
</gene>
<organism evidence="6 7">
    <name type="scientific">Alcanivorax quisquiliarum</name>
    <dbReference type="NCBI Taxonomy" id="2933565"/>
    <lineage>
        <taxon>Bacteria</taxon>
        <taxon>Pseudomonadati</taxon>
        <taxon>Pseudomonadota</taxon>
        <taxon>Gammaproteobacteria</taxon>
        <taxon>Oceanospirillales</taxon>
        <taxon>Alcanivoracaceae</taxon>
        <taxon>Alcanivorax</taxon>
    </lineage>
</organism>
<evidence type="ECO:0000256" key="1">
    <source>
        <dbReference type="ARBA" id="ARBA00022490"/>
    </source>
</evidence>
<evidence type="ECO:0000256" key="3">
    <source>
        <dbReference type="ARBA" id="ARBA00022829"/>
    </source>
</evidence>
<sequence>MEADQIKCIVEAAIFAADAPLDRDGMLMLFDEADRPDKAMLGKVLEDLASDYQGRGVELREVASGFRFQARPEMGPWVSRLWQEKAPRYSRAILETLALMAYRQPITRGEIEEIRGVAVSTQIIKTLLERGWARVVGHRDVPGRPAMYATTRQFLDYFDLKSLEDLPSLAEIKDLDKLNQELALDDAPPAAAVDAAEDAAQSESQGADEQQEQPHDPLAEGVDEGEPDIDESELLDMDKVDALLAEFDAQYRKKPASPKEAIEAEGETATAGADNDDE</sequence>
<dbReference type="InterPro" id="IPR005234">
    <property type="entry name" value="ScpB_csome_segregation"/>
</dbReference>
<evidence type="ECO:0000313" key="6">
    <source>
        <dbReference type="EMBL" id="MCK0536592.1"/>
    </source>
</evidence>
<protein>
    <submittedName>
        <fullName evidence="6">SMC-Scp complex subunit ScpB</fullName>
    </submittedName>
</protein>
<evidence type="ECO:0000256" key="5">
    <source>
        <dbReference type="SAM" id="MobiDB-lite"/>
    </source>
</evidence>
<proteinExistence type="predicted"/>
<accession>A0ABT0E4N4</accession>